<evidence type="ECO:0000313" key="2">
    <source>
        <dbReference type="EMBL" id="SEQ97181.1"/>
    </source>
</evidence>
<feature type="chain" id="PRO_5011657701" evidence="1">
    <location>
        <begin position="36"/>
        <end position="145"/>
    </location>
</feature>
<proteinExistence type="predicted"/>
<protein>
    <submittedName>
        <fullName evidence="2">Peptidase inhibitor family I36</fullName>
    </submittedName>
</protein>
<dbReference type="OrthoDB" id="4554488at2"/>
<dbReference type="EMBL" id="FOFT01000003">
    <property type="protein sequence ID" value="SEQ97181.1"/>
    <property type="molecule type" value="Genomic_DNA"/>
</dbReference>
<evidence type="ECO:0000256" key="1">
    <source>
        <dbReference type="SAM" id="SignalP"/>
    </source>
</evidence>
<feature type="signal peptide" evidence="1">
    <location>
        <begin position="1"/>
        <end position="35"/>
    </location>
</feature>
<dbReference type="Pfam" id="PF03995">
    <property type="entry name" value="Inhibitor_I36"/>
    <property type="match status" value="1"/>
</dbReference>
<keyword evidence="1" id="KW-0732">Signal</keyword>
<gene>
    <name evidence="2" type="ORF">SAMN05216195_103560</name>
</gene>
<dbReference type="AlphaFoldDB" id="A0A1H9KDH4"/>
<accession>A0A1H9KDH4</accession>
<sequence>MPPPPRRGILLIRKMMTILAGVAFAASLLSMPASAAAPRSPMGEGSDVSTAAYSDCPAARMCIFNNLNGGRPWGYFAVGDANLGAAPGPSGLNNNAESGYNRTSQVWCFYDGAGYTNLLGYMDPGDQYNFAVDKRNKVSSLRVCP</sequence>
<evidence type="ECO:0000313" key="3">
    <source>
        <dbReference type="Proteomes" id="UP000199028"/>
    </source>
</evidence>
<keyword evidence="3" id="KW-1185">Reference proteome</keyword>
<organism evidence="2 3">
    <name type="scientific">Lentzea flaviverrucosa</name>
    <dbReference type="NCBI Taxonomy" id="200379"/>
    <lineage>
        <taxon>Bacteria</taxon>
        <taxon>Bacillati</taxon>
        <taxon>Actinomycetota</taxon>
        <taxon>Actinomycetes</taxon>
        <taxon>Pseudonocardiales</taxon>
        <taxon>Pseudonocardiaceae</taxon>
        <taxon>Lentzea</taxon>
    </lineage>
</organism>
<reference evidence="3" key="1">
    <citation type="submission" date="2016-10" db="EMBL/GenBank/DDBJ databases">
        <authorList>
            <person name="Varghese N."/>
            <person name="Submissions S."/>
        </authorList>
    </citation>
    <scope>NUCLEOTIDE SEQUENCE [LARGE SCALE GENOMIC DNA]</scope>
    <source>
        <strain evidence="3">CGMCC 4.578</strain>
    </source>
</reference>
<dbReference type="Proteomes" id="UP000199028">
    <property type="component" value="Unassembled WGS sequence"/>
</dbReference>
<name>A0A1H9KDH4_9PSEU</name>